<accession>A0A452I9Z6</accession>
<dbReference type="InterPro" id="IPR007110">
    <property type="entry name" value="Ig-like_dom"/>
</dbReference>
<dbReference type="Ensembl" id="ENSGAGT00000027712.1">
    <property type="protein sequence ID" value="ENSGAGP00000024347.1"/>
    <property type="gene ID" value="ENSGAGG00000017787.1"/>
</dbReference>
<dbReference type="STRING" id="38772.ENSGAGP00000024347"/>
<dbReference type="Proteomes" id="UP000291020">
    <property type="component" value="Unassembled WGS sequence"/>
</dbReference>
<dbReference type="CDD" id="cd00098">
    <property type="entry name" value="IgC1"/>
    <property type="match status" value="2"/>
</dbReference>
<dbReference type="SUPFAM" id="SSF48726">
    <property type="entry name" value="Immunoglobulin"/>
    <property type="match status" value="7"/>
</dbReference>
<keyword evidence="1" id="KW-0393">Immunoglobulin domain</keyword>
<evidence type="ECO:0000256" key="3">
    <source>
        <dbReference type="SAM" id="SignalP"/>
    </source>
</evidence>
<organism evidence="5 6">
    <name type="scientific">Gopherus agassizii</name>
    <name type="common">Agassiz's desert tortoise</name>
    <dbReference type="NCBI Taxonomy" id="38772"/>
    <lineage>
        <taxon>Eukaryota</taxon>
        <taxon>Metazoa</taxon>
        <taxon>Chordata</taxon>
        <taxon>Craniata</taxon>
        <taxon>Vertebrata</taxon>
        <taxon>Euteleostomi</taxon>
        <taxon>Archelosauria</taxon>
        <taxon>Testudinata</taxon>
        <taxon>Testudines</taxon>
        <taxon>Cryptodira</taxon>
        <taxon>Durocryptodira</taxon>
        <taxon>Testudinoidea</taxon>
        <taxon>Testudinidae</taxon>
        <taxon>Gopherus</taxon>
    </lineage>
</organism>
<keyword evidence="2" id="KW-0812">Transmembrane</keyword>
<proteinExistence type="predicted"/>
<dbReference type="Pfam" id="PF07686">
    <property type="entry name" value="V-set"/>
    <property type="match status" value="1"/>
</dbReference>
<keyword evidence="6" id="KW-1185">Reference proteome</keyword>
<reference evidence="5" key="2">
    <citation type="submission" date="2025-08" db="UniProtKB">
        <authorList>
            <consortium name="Ensembl"/>
        </authorList>
    </citation>
    <scope>IDENTIFICATION</scope>
</reference>
<dbReference type="InterPro" id="IPR003597">
    <property type="entry name" value="Ig_C1-set"/>
</dbReference>
<dbReference type="SMART" id="SM00407">
    <property type="entry name" value="IGc1"/>
    <property type="match status" value="4"/>
</dbReference>
<dbReference type="PROSITE" id="PS50835">
    <property type="entry name" value="IG_LIKE"/>
    <property type="match status" value="7"/>
</dbReference>
<feature type="signal peptide" evidence="3">
    <location>
        <begin position="1"/>
        <end position="27"/>
    </location>
</feature>
<dbReference type="InterPro" id="IPR013106">
    <property type="entry name" value="Ig_V-set"/>
</dbReference>
<dbReference type="Pfam" id="PF07654">
    <property type="entry name" value="C1-set"/>
    <property type="match status" value="6"/>
</dbReference>
<feature type="domain" description="Ig-like" evidence="4">
    <location>
        <begin position="426"/>
        <end position="491"/>
    </location>
</feature>
<dbReference type="InterPro" id="IPR036179">
    <property type="entry name" value="Ig-like_dom_sf"/>
</dbReference>
<dbReference type="InterPro" id="IPR013783">
    <property type="entry name" value="Ig-like_fold"/>
</dbReference>
<dbReference type="PROSITE" id="PS00290">
    <property type="entry name" value="IG_MHC"/>
    <property type="match status" value="1"/>
</dbReference>
<name>A0A452I9Z6_9SAUR</name>
<dbReference type="Gene3D" id="2.60.40.10">
    <property type="entry name" value="Immunoglobulins"/>
    <property type="match status" value="8"/>
</dbReference>
<evidence type="ECO:0000256" key="2">
    <source>
        <dbReference type="SAM" id="Phobius"/>
    </source>
</evidence>
<feature type="chain" id="PRO_5019448475" description="Ig-like domain-containing protein" evidence="3">
    <location>
        <begin position="28"/>
        <end position="965"/>
    </location>
</feature>
<dbReference type="InterPro" id="IPR003006">
    <property type="entry name" value="Ig/MHC_CS"/>
</dbReference>
<dbReference type="PANTHER" id="PTHR23411">
    <property type="entry name" value="TAPASIN"/>
    <property type="match status" value="1"/>
</dbReference>
<dbReference type="SMART" id="SM00409">
    <property type="entry name" value="IG"/>
    <property type="match status" value="4"/>
</dbReference>
<feature type="domain" description="Ig-like" evidence="4">
    <location>
        <begin position="635"/>
        <end position="699"/>
    </location>
</feature>
<feature type="domain" description="Ig-like" evidence="4">
    <location>
        <begin position="740"/>
        <end position="837"/>
    </location>
</feature>
<sequence length="965" mass="108125">MAWAGASAGQRCLSLLALGGLLQLAETLQVLMGSMPQIVLLNDNISIPCTISGYSTEELDIKNVGVTWYLKTPRADQKEEVFTFLTGDHIPHRNGASMSDSDLRRGNAALSLPQIQFKEAGTYTCQVTVTPFGAQGTAVLEVVAQPTVSLSPKEVTIESDKEKTLSCEVNKFYPNLVDIKWMMISKNNQDSSVAAEDICTGASVENEDGTFNVTSKLRLQPSLQDNGNVYRCIVSHKTFPAELLLSSTLTVTAPRSDSSILIGAVTGTIIACIIVLRLGVFVYDKCFKKIPPTIITFVGDVEMKHSEDTSLYCQFSGFRPKAITVDFFLKKYQQEQKERIYYWNSEKDVIERDKESAALLSTSKNFQFQIYLKSLDNGTFEVPCLIRISPNVHELNKAELSLEIMHEALQQRPAMAITELKVIAVPVLDPILCSTDVPRPDEPITLTCRIHSFFPETIELTWYKDDIQVPEKPFISDVTSGPDGLFFCTSSLILYLGVEDIGRRFICKAKLKGSHQYKESSWKLENLIFTPKVSNIVCEPSTPESGEAVTLSCQVIDYYPAQCQVRWMRGFEELTKAAIKTLDPQLDTATNLYHRESQVTFTPEPEDHAVEFTIEVIHCNRTTKKSYPLMLKGFPRITNIVLSPNNAEYGKPLSLTCKIMDFYPNAIQVRWFQENDEIKKGSSVQEPKQDTRGFFCTSSALQLIPSAQDYGRKIGVMVMHKTLTKPITKNVYLKLPAKSPAVSEIRATPASPKVNETVCLEVSISDFVPKNIKVAWYKDWLELPKDNHNIDTQIGKNGLCFSTLKTQFTANAGDNGKMFRCEVIHPETNSCTEKRFILKLDDFSTSTGDVSTLTGYQNHTLSPRPINQEINTLKIECITSNPKAGEDVTLHCFVRGWTTESTYVSWFKGKYPIEDGIENTNCEDKSGFITSVTFKPEEQDKESKIRCEVSTEEDSFEDSYILKLA</sequence>
<feature type="domain" description="Ig-like" evidence="4">
    <location>
        <begin position="42"/>
        <end position="144"/>
    </location>
</feature>
<reference evidence="6" key="1">
    <citation type="journal article" date="2017" name="PLoS ONE">
        <title>The Agassiz's desert tortoise genome provides a resource for the conservation of a threatened species.</title>
        <authorList>
            <person name="Tollis M."/>
            <person name="DeNardo D.F."/>
            <person name="Cornelius J.A."/>
            <person name="Dolby G.A."/>
            <person name="Edwards T."/>
            <person name="Henen B.T."/>
            <person name="Karl A.E."/>
            <person name="Murphy R.W."/>
            <person name="Kusumi K."/>
        </authorList>
    </citation>
    <scope>NUCLEOTIDE SEQUENCE [LARGE SCALE GENOMIC DNA]</scope>
</reference>
<evidence type="ECO:0000259" key="4">
    <source>
        <dbReference type="PROSITE" id="PS50835"/>
    </source>
</evidence>
<feature type="transmembrane region" description="Helical" evidence="2">
    <location>
        <begin position="260"/>
        <end position="283"/>
    </location>
</feature>
<keyword evidence="2" id="KW-1133">Transmembrane helix</keyword>
<evidence type="ECO:0000313" key="6">
    <source>
        <dbReference type="Proteomes" id="UP000291020"/>
    </source>
</evidence>
<feature type="domain" description="Ig-like" evidence="4">
    <location>
        <begin position="146"/>
        <end position="252"/>
    </location>
</feature>
<evidence type="ECO:0000313" key="5">
    <source>
        <dbReference type="Ensembl" id="ENSGAGP00000024347.1"/>
    </source>
</evidence>
<feature type="domain" description="Ig-like" evidence="4">
    <location>
        <begin position="863"/>
        <end position="957"/>
    </location>
</feature>
<dbReference type="InterPro" id="IPR050380">
    <property type="entry name" value="Immune_Resp_Modulators"/>
</dbReference>
<keyword evidence="3" id="KW-0732">Signal</keyword>
<feature type="domain" description="Ig-like" evidence="4">
    <location>
        <begin position="531"/>
        <end position="569"/>
    </location>
</feature>
<reference evidence="5" key="3">
    <citation type="submission" date="2025-09" db="UniProtKB">
        <authorList>
            <consortium name="Ensembl"/>
        </authorList>
    </citation>
    <scope>IDENTIFICATION</scope>
</reference>
<dbReference type="InterPro" id="IPR003599">
    <property type="entry name" value="Ig_sub"/>
</dbReference>
<protein>
    <recommendedName>
        <fullName evidence="4">Ig-like domain-containing protein</fullName>
    </recommendedName>
</protein>
<keyword evidence="2" id="KW-0472">Membrane</keyword>
<evidence type="ECO:0000256" key="1">
    <source>
        <dbReference type="ARBA" id="ARBA00023319"/>
    </source>
</evidence>
<dbReference type="AlphaFoldDB" id="A0A452I9Z6"/>